<comment type="caution">
    <text evidence="9">Lacks conserved residue(s) required for the propagation of feature annotation.</text>
</comment>
<name>A0A151B5Y8_9CLOT</name>
<evidence type="ECO:0000256" key="2">
    <source>
        <dbReference type="ARBA" id="ARBA00022679"/>
    </source>
</evidence>
<comment type="catalytic activity">
    <reaction evidence="8 9">
        <text>2-[(2R,5Z)-2-carboxy-4-methylthiazol-5(2H)-ylidene]ethyl phosphate + 4-amino-2-methyl-5-(diphosphooxymethyl)pyrimidine + 2 H(+) = thiamine phosphate + CO2 + diphosphate</text>
        <dbReference type="Rhea" id="RHEA:47844"/>
        <dbReference type="ChEBI" id="CHEBI:15378"/>
        <dbReference type="ChEBI" id="CHEBI:16526"/>
        <dbReference type="ChEBI" id="CHEBI:33019"/>
        <dbReference type="ChEBI" id="CHEBI:37575"/>
        <dbReference type="ChEBI" id="CHEBI:57841"/>
        <dbReference type="ChEBI" id="CHEBI:62899"/>
        <dbReference type="EC" id="2.5.1.3"/>
    </reaction>
</comment>
<evidence type="ECO:0000313" key="12">
    <source>
        <dbReference type="Proteomes" id="UP000075531"/>
    </source>
</evidence>
<dbReference type="PANTHER" id="PTHR20857">
    <property type="entry name" value="THIAMINE-PHOSPHATE PYROPHOSPHORYLASE"/>
    <property type="match status" value="1"/>
</dbReference>
<evidence type="ECO:0000256" key="9">
    <source>
        <dbReference type="HAMAP-Rule" id="MF_00097"/>
    </source>
</evidence>
<evidence type="ECO:0000256" key="5">
    <source>
        <dbReference type="ARBA" id="ARBA00022977"/>
    </source>
</evidence>
<evidence type="ECO:0000256" key="4">
    <source>
        <dbReference type="ARBA" id="ARBA00022842"/>
    </source>
</evidence>
<sequence>MLYVITNRKIVRDNNLIKVIKSAVDAGVDAIILREKDLMYDELINLANKIKKIIYNKNILLIINSNKRVAQEIKADGYHVGFSDFIEQKPDFDGLVGVSVHSISEAVLAEQNGADYILISHIFETDCKKGLKPKGTIFIKEVKELVNIPVIALGGINVSNAKQVFDAGADGIAVMSSIMTADEPSKVVRELKEKCTRTF</sequence>
<dbReference type="UniPathway" id="UPA00060">
    <property type="reaction ID" value="UER00141"/>
</dbReference>
<keyword evidence="12" id="KW-1185">Reference proteome</keyword>
<evidence type="ECO:0000256" key="3">
    <source>
        <dbReference type="ARBA" id="ARBA00022723"/>
    </source>
</evidence>
<gene>
    <name evidence="11" type="primary">tenI</name>
    <name evidence="9" type="synonym">thiE</name>
    <name evidence="11" type="ORF">CLTEP_07100</name>
</gene>
<protein>
    <recommendedName>
        <fullName evidence="9">Thiamine-phosphate synthase</fullName>
        <shortName evidence="9">TP synthase</shortName>
        <shortName evidence="9">TPS</shortName>
        <ecNumber evidence="9">2.5.1.3</ecNumber>
    </recommendedName>
    <alternativeName>
        <fullName evidence="9">Thiamine-phosphate pyrophosphorylase</fullName>
        <shortName evidence="9">TMP pyrophosphorylase</shortName>
        <shortName evidence="9">TMP-PPase</shortName>
    </alternativeName>
</protein>
<comment type="cofactor">
    <cofactor evidence="9">
        <name>Mg(2+)</name>
        <dbReference type="ChEBI" id="CHEBI:18420"/>
    </cofactor>
    <text evidence="9">Binds 1 Mg(2+) ion per subunit.</text>
</comment>
<comment type="pathway">
    <text evidence="1 9">Cofactor biosynthesis; thiamine diphosphate biosynthesis; thiamine phosphate from 4-amino-2-methyl-5-diphosphomethylpyrimidine and 4-methyl-5-(2-phosphoethyl)-thiazole: step 1/1.</text>
</comment>
<dbReference type="Proteomes" id="UP000075531">
    <property type="component" value="Unassembled WGS sequence"/>
</dbReference>
<feature type="domain" description="Thiamine phosphate synthase/TenI" evidence="10">
    <location>
        <begin position="2"/>
        <end position="178"/>
    </location>
</feature>
<keyword evidence="2 9" id="KW-0808">Transferase</keyword>
<feature type="binding site" evidence="9">
    <location>
        <position position="64"/>
    </location>
    <ligand>
        <name>4-amino-2-methyl-5-(diphosphooxymethyl)pyrimidine</name>
        <dbReference type="ChEBI" id="CHEBI:57841"/>
    </ligand>
</feature>
<comment type="catalytic activity">
    <reaction evidence="7 9">
        <text>2-(2-carboxy-4-methylthiazol-5-yl)ethyl phosphate + 4-amino-2-methyl-5-(diphosphooxymethyl)pyrimidine + 2 H(+) = thiamine phosphate + CO2 + diphosphate</text>
        <dbReference type="Rhea" id="RHEA:47848"/>
        <dbReference type="ChEBI" id="CHEBI:15378"/>
        <dbReference type="ChEBI" id="CHEBI:16526"/>
        <dbReference type="ChEBI" id="CHEBI:33019"/>
        <dbReference type="ChEBI" id="CHEBI:37575"/>
        <dbReference type="ChEBI" id="CHEBI:57841"/>
        <dbReference type="ChEBI" id="CHEBI:62890"/>
        <dbReference type="EC" id="2.5.1.3"/>
    </reaction>
</comment>
<dbReference type="InterPro" id="IPR034291">
    <property type="entry name" value="TMP_synthase"/>
</dbReference>
<dbReference type="AlphaFoldDB" id="A0A151B5Y8"/>
<dbReference type="OrthoDB" id="9815348at2"/>
<dbReference type="PANTHER" id="PTHR20857:SF15">
    <property type="entry name" value="THIAMINE-PHOSPHATE SYNTHASE"/>
    <property type="match status" value="1"/>
</dbReference>
<dbReference type="InterPro" id="IPR022998">
    <property type="entry name" value="ThiamineP_synth_TenI"/>
</dbReference>
<reference evidence="11 12" key="1">
    <citation type="submission" date="2016-02" db="EMBL/GenBank/DDBJ databases">
        <title>Genome sequence of Clostridium tepidiprofundi DSM 19306.</title>
        <authorList>
            <person name="Poehlein A."/>
            <person name="Daniel R."/>
        </authorList>
    </citation>
    <scope>NUCLEOTIDE SEQUENCE [LARGE SCALE GENOMIC DNA]</scope>
    <source>
        <strain evidence="11 12">DSM 19306</strain>
    </source>
</reference>
<evidence type="ECO:0000256" key="7">
    <source>
        <dbReference type="ARBA" id="ARBA00047851"/>
    </source>
</evidence>
<organism evidence="11 12">
    <name type="scientific">Clostridium tepidiprofundi DSM 19306</name>
    <dbReference type="NCBI Taxonomy" id="1121338"/>
    <lineage>
        <taxon>Bacteria</taxon>
        <taxon>Bacillati</taxon>
        <taxon>Bacillota</taxon>
        <taxon>Clostridia</taxon>
        <taxon>Eubacteriales</taxon>
        <taxon>Clostridiaceae</taxon>
        <taxon>Clostridium</taxon>
    </lineage>
</organism>
<feature type="binding site" evidence="9">
    <location>
        <position position="84"/>
    </location>
    <ligand>
        <name>Mg(2+)</name>
        <dbReference type="ChEBI" id="CHEBI:18420"/>
    </ligand>
</feature>
<dbReference type="InterPro" id="IPR036206">
    <property type="entry name" value="ThiamineP_synth_sf"/>
</dbReference>
<evidence type="ECO:0000259" key="10">
    <source>
        <dbReference type="Pfam" id="PF02581"/>
    </source>
</evidence>
<dbReference type="CDD" id="cd00564">
    <property type="entry name" value="TMP_TenI"/>
    <property type="match status" value="1"/>
</dbReference>
<comment type="catalytic activity">
    <reaction evidence="6 9">
        <text>4-methyl-5-(2-phosphooxyethyl)-thiazole + 4-amino-2-methyl-5-(diphosphooxymethyl)pyrimidine + H(+) = thiamine phosphate + diphosphate</text>
        <dbReference type="Rhea" id="RHEA:22328"/>
        <dbReference type="ChEBI" id="CHEBI:15378"/>
        <dbReference type="ChEBI" id="CHEBI:33019"/>
        <dbReference type="ChEBI" id="CHEBI:37575"/>
        <dbReference type="ChEBI" id="CHEBI:57841"/>
        <dbReference type="ChEBI" id="CHEBI:58296"/>
        <dbReference type="EC" id="2.5.1.3"/>
    </reaction>
</comment>
<comment type="function">
    <text evidence="9">Condenses 4-methyl-5-(beta-hydroxyethyl)thiazole monophosphate (THZ-P) and 2-methyl-4-amino-5-hydroxymethyl pyrimidine pyrophosphate (HMP-PP) to form thiamine monophosphate (TMP).</text>
</comment>
<evidence type="ECO:0000256" key="6">
    <source>
        <dbReference type="ARBA" id="ARBA00047334"/>
    </source>
</evidence>
<dbReference type="Gene3D" id="3.20.20.70">
    <property type="entry name" value="Aldolase class I"/>
    <property type="match status" value="1"/>
</dbReference>
<feature type="binding site" evidence="9">
    <location>
        <position position="99"/>
    </location>
    <ligand>
        <name>4-amino-2-methyl-5-(diphosphooxymethyl)pyrimidine</name>
        <dbReference type="ChEBI" id="CHEBI:57841"/>
    </ligand>
</feature>
<dbReference type="PATRIC" id="fig|1121338.3.peg.721"/>
<dbReference type="InterPro" id="IPR013785">
    <property type="entry name" value="Aldolase_TIM"/>
</dbReference>
<keyword evidence="5 9" id="KW-0784">Thiamine biosynthesis</keyword>
<evidence type="ECO:0000313" key="11">
    <source>
        <dbReference type="EMBL" id="KYH35306.1"/>
    </source>
</evidence>
<keyword evidence="3 9" id="KW-0479">Metal-binding</keyword>
<dbReference type="GO" id="GO:0000287">
    <property type="term" value="F:magnesium ion binding"/>
    <property type="evidence" value="ECO:0007669"/>
    <property type="project" value="UniProtKB-UniRule"/>
</dbReference>
<feature type="binding site" evidence="9">
    <location>
        <position position="128"/>
    </location>
    <ligand>
        <name>4-amino-2-methyl-5-(diphosphooxymethyl)pyrimidine</name>
        <dbReference type="ChEBI" id="CHEBI:57841"/>
    </ligand>
</feature>
<comment type="caution">
    <text evidence="11">The sequence shown here is derived from an EMBL/GenBank/DDBJ whole genome shotgun (WGS) entry which is preliminary data.</text>
</comment>
<dbReference type="Pfam" id="PF02581">
    <property type="entry name" value="TMP-TENI"/>
    <property type="match status" value="1"/>
</dbReference>
<evidence type="ECO:0000256" key="8">
    <source>
        <dbReference type="ARBA" id="ARBA00047883"/>
    </source>
</evidence>
<dbReference type="SUPFAM" id="SSF51391">
    <property type="entry name" value="Thiamin phosphate synthase"/>
    <property type="match status" value="1"/>
</dbReference>
<accession>A0A151B5Y8</accession>
<dbReference type="GO" id="GO:0009228">
    <property type="term" value="P:thiamine biosynthetic process"/>
    <property type="evidence" value="ECO:0007669"/>
    <property type="project" value="UniProtKB-KW"/>
</dbReference>
<dbReference type="EMBL" id="LTBA01000004">
    <property type="protein sequence ID" value="KYH35306.1"/>
    <property type="molecule type" value="Genomic_DNA"/>
</dbReference>
<dbReference type="GO" id="GO:0005737">
    <property type="term" value="C:cytoplasm"/>
    <property type="evidence" value="ECO:0007669"/>
    <property type="project" value="TreeGrafter"/>
</dbReference>
<dbReference type="GO" id="GO:0004789">
    <property type="term" value="F:thiamine-phosphate diphosphorylase activity"/>
    <property type="evidence" value="ECO:0007669"/>
    <property type="project" value="UniProtKB-UniRule"/>
</dbReference>
<dbReference type="RefSeq" id="WP_066822689.1">
    <property type="nucleotide sequence ID" value="NZ_LTBA01000004.1"/>
</dbReference>
<keyword evidence="4 9" id="KW-0460">Magnesium</keyword>
<feature type="binding site" evidence="9">
    <location>
        <position position="155"/>
    </location>
    <ligand>
        <name>2-[(2R,5Z)-2-carboxy-4-methylthiazol-5(2H)-ylidene]ethyl phosphate</name>
        <dbReference type="ChEBI" id="CHEBI:62899"/>
    </ligand>
</feature>
<dbReference type="STRING" id="1121338.CLTEP_07100"/>
<comment type="similarity">
    <text evidence="9">Belongs to the thiamine-phosphate synthase family.</text>
</comment>
<evidence type="ECO:0000256" key="1">
    <source>
        <dbReference type="ARBA" id="ARBA00005165"/>
    </source>
</evidence>
<dbReference type="GO" id="GO:0009229">
    <property type="term" value="P:thiamine diphosphate biosynthetic process"/>
    <property type="evidence" value="ECO:0007669"/>
    <property type="project" value="UniProtKB-UniRule"/>
</dbReference>
<proteinExistence type="inferred from homology"/>
<dbReference type="EC" id="2.5.1.3" evidence="9"/>
<dbReference type="HAMAP" id="MF_00097">
    <property type="entry name" value="TMP_synthase"/>
    <property type="match status" value="1"/>
</dbReference>